<feature type="transmembrane region" description="Helical" evidence="2">
    <location>
        <begin position="109"/>
        <end position="128"/>
    </location>
</feature>
<feature type="transmembrane region" description="Helical" evidence="2">
    <location>
        <begin position="51"/>
        <end position="73"/>
    </location>
</feature>
<sequence>MMMATALIVRRYYVKGVSTRQDLLTLIICLLLVISSSMGMSAYWGLRPKGWIGYVVTIPIWVLSTAGIQFLVPMRRKPKVWGVPLVPWLPSLSIATNLFLMGSLGAQSFIRFGLCTGLMLVYYIFIGLHATYDVAHGFDGGNIEEHRVIDDNKMMSKCTEEGVATKSSVVVGY</sequence>
<dbReference type="InterPro" id="IPR029485">
    <property type="entry name" value="CAT_C"/>
</dbReference>
<keyword evidence="2" id="KW-0812">Transmembrane</keyword>
<evidence type="ECO:0000259" key="3">
    <source>
        <dbReference type="Pfam" id="PF13906"/>
    </source>
</evidence>
<evidence type="ECO:0000313" key="4">
    <source>
        <dbReference type="EMBL" id="KAG0459806.1"/>
    </source>
</evidence>
<reference evidence="4 5" key="1">
    <citation type="journal article" date="2020" name="Nat. Food">
        <title>A phased Vanilla planifolia genome enables genetic improvement of flavour and production.</title>
        <authorList>
            <person name="Hasing T."/>
            <person name="Tang H."/>
            <person name="Brym M."/>
            <person name="Khazi F."/>
            <person name="Huang T."/>
            <person name="Chambers A.H."/>
        </authorList>
    </citation>
    <scope>NUCLEOTIDE SEQUENCE [LARGE SCALE GENOMIC DNA]</scope>
    <source>
        <tissue evidence="4">Leaf</tissue>
    </source>
</reference>
<evidence type="ECO:0000256" key="2">
    <source>
        <dbReference type="SAM" id="Phobius"/>
    </source>
</evidence>
<comment type="similarity">
    <text evidence="1">Belongs to the amino acid-polyamine-organocation (APC) superfamily. Cationic amino acid transporter (CAT) (TC 2.A.3.3) family.</text>
</comment>
<feature type="domain" description="Cationic amino acid transporter C-terminal" evidence="3">
    <location>
        <begin position="81"/>
        <end position="130"/>
    </location>
</feature>
<gene>
    <name evidence="4" type="ORF">HPP92_022934</name>
</gene>
<keyword evidence="2" id="KW-0472">Membrane</keyword>
<accession>A0A835UHP7</accession>
<keyword evidence="2" id="KW-1133">Transmembrane helix</keyword>
<dbReference type="Pfam" id="PF13906">
    <property type="entry name" value="AA_permease_C"/>
    <property type="match status" value="1"/>
</dbReference>
<dbReference type="AlphaFoldDB" id="A0A835UHP7"/>
<protein>
    <recommendedName>
        <fullName evidence="3">Cationic amino acid transporter C-terminal domain-containing protein</fullName>
    </recommendedName>
</protein>
<dbReference type="GO" id="GO:0005313">
    <property type="term" value="F:L-glutamate transmembrane transporter activity"/>
    <property type="evidence" value="ECO:0007669"/>
    <property type="project" value="TreeGrafter"/>
</dbReference>
<dbReference type="PANTHER" id="PTHR43243">
    <property type="entry name" value="INNER MEMBRANE TRANSPORTER YGJI-RELATED"/>
    <property type="match status" value="1"/>
</dbReference>
<evidence type="ECO:0000256" key="1">
    <source>
        <dbReference type="ARBA" id="ARBA00008572"/>
    </source>
</evidence>
<dbReference type="GO" id="GO:0005886">
    <property type="term" value="C:plasma membrane"/>
    <property type="evidence" value="ECO:0007669"/>
    <property type="project" value="TreeGrafter"/>
</dbReference>
<name>A0A835UHP7_VANPL</name>
<dbReference type="PANTHER" id="PTHR43243:SF22">
    <property type="entry name" value="CATIONIC AMINO ACID TRANSPORTER 5"/>
    <property type="match status" value="1"/>
</dbReference>
<dbReference type="EMBL" id="JADCNM010000012">
    <property type="protein sequence ID" value="KAG0459806.1"/>
    <property type="molecule type" value="Genomic_DNA"/>
</dbReference>
<dbReference type="GO" id="GO:0015189">
    <property type="term" value="F:L-lysine transmembrane transporter activity"/>
    <property type="evidence" value="ECO:0007669"/>
    <property type="project" value="TreeGrafter"/>
</dbReference>
<dbReference type="Proteomes" id="UP000639772">
    <property type="component" value="Chromosome 12"/>
</dbReference>
<evidence type="ECO:0000313" key="5">
    <source>
        <dbReference type="Proteomes" id="UP000639772"/>
    </source>
</evidence>
<proteinExistence type="inferred from homology"/>
<comment type="caution">
    <text evidence="4">The sequence shown here is derived from an EMBL/GenBank/DDBJ whole genome shotgun (WGS) entry which is preliminary data.</text>
</comment>
<dbReference type="OrthoDB" id="3900342at2759"/>
<organism evidence="4 5">
    <name type="scientific">Vanilla planifolia</name>
    <name type="common">Vanilla</name>
    <dbReference type="NCBI Taxonomy" id="51239"/>
    <lineage>
        <taxon>Eukaryota</taxon>
        <taxon>Viridiplantae</taxon>
        <taxon>Streptophyta</taxon>
        <taxon>Embryophyta</taxon>
        <taxon>Tracheophyta</taxon>
        <taxon>Spermatophyta</taxon>
        <taxon>Magnoliopsida</taxon>
        <taxon>Liliopsida</taxon>
        <taxon>Asparagales</taxon>
        <taxon>Orchidaceae</taxon>
        <taxon>Vanilloideae</taxon>
        <taxon>Vanilleae</taxon>
        <taxon>Vanilla</taxon>
    </lineage>
</organism>